<evidence type="ECO:0000256" key="10">
    <source>
        <dbReference type="ARBA" id="ARBA00022989"/>
    </source>
</evidence>
<keyword evidence="10 13" id="KW-1133">Transmembrane helix</keyword>
<feature type="transmembrane region" description="Helical" evidence="13">
    <location>
        <begin position="57"/>
        <end position="75"/>
    </location>
</feature>
<dbReference type="InterPro" id="IPR003661">
    <property type="entry name" value="HisK_dim/P_dom"/>
</dbReference>
<keyword evidence="9" id="KW-0067">ATP-binding</keyword>
<dbReference type="Gene3D" id="1.20.120.620">
    <property type="entry name" value="Backbone structure of the membrane domain of e. Coli histidine kinase receptor kdpd"/>
    <property type="match status" value="1"/>
</dbReference>
<dbReference type="CDD" id="cd00075">
    <property type="entry name" value="HATPase"/>
    <property type="match status" value="1"/>
</dbReference>
<feature type="transmembrane region" description="Helical" evidence="13">
    <location>
        <begin position="111"/>
        <end position="130"/>
    </location>
</feature>
<dbReference type="CDD" id="cd00082">
    <property type="entry name" value="HisKA"/>
    <property type="match status" value="1"/>
</dbReference>
<accession>A0A1I0I714</accession>
<keyword evidence="12 13" id="KW-0472">Membrane</keyword>
<dbReference type="Gene3D" id="3.30.565.10">
    <property type="entry name" value="Histidine kinase-like ATPase, C-terminal domain"/>
    <property type="match status" value="1"/>
</dbReference>
<evidence type="ECO:0000256" key="4">
    <source>
        <dbReference type="ARBA" id="ARBA00022553"/>
    </source>
</evidence>
<evidence type="ECO:0000256" key="12">
    <source>
        <dbReference type="ARBA" id="ARBA00023136"/>
    </source>
</evidence>
<keyword evidence="8" id="KW-0418">Kinase</keyword>
<dbReference type="InterPro" id="IPR005467">
    <property type="entry name" value="His_kinase_dom"/>
</dbReference>
<feature type="transmembrane region" description="Helical" evidence="13">
    <location>
        <begin position="81"/>
        <end position="102"/>
    </location>
</feature>
<dbReference type="Gene3D" id="1.10.287.130">
    <property type="match status" value="1"/>
</dbReference>
<dbReference type="InterPro" id="IPR004358">
    <property type="entry name" value="Sig_transdc_His_kin-like_C"/>
</dbReference>
<dbReference type="Pfam" id="PF13493">
    <property type="entry name" value="DUF4118"/>
    <property type="match status" value="1"/>
</dbReference>
<keyword evidence="6 13" id="KW-0812">Transmembrane</keyword>
<gene>
    <name evidence="15" type="ORF">SAMN05216313_11956</name>
</gene>
<dbReference type="InterPro" id="IPR025201">
    <property type="entry name" value="KdpD_TM"/>
</dbReference>
<dbReference type="SUPFAM" id="SSF47384">
    <property type="entry name" value="Homodimeric domain of signal transducing histidine kinase"/>
    <property type="match status" value="1"/>
</dbReference>
<dbReference type="GO" id="GO:0005886">
    <property type="term" value="C:plasma membrane"/>
    <property type="evidence" value="ECO:0007669"/>
    <property type="project" value="TreeGrafter"/>
</dbReference>
<evidence type="ECO:0000259" key="14">
    <source>
        <dbReference type="PROSITE" id="PS50109"/>
    </source>
</evidence>
<evidence type="ECO:0000256" key="1">
    <source>
        <dbReference type="ARBA" id="ARBA00000085"/>
    </source>
</evidence>
<dbReference type="GeneID" id="93279424"/>
<evidence type="ECO:0000256" key="5">
    <source>
        <dbReference type="ARBA" id="ARBA00022679"/>
    </source>
</evidence>
<dbReference type="Proteomes" id="UP000198508">
    <property type="component" value="Unassembled WGS sequence"/>
</dbReference>
<dbReference type="SMART" id="SM00387">
    <property type="entry name" value="HATPase_c"/>
    <property type="match status" value="1"/>
</dbReference>
<dbReference type="GO" id="GO:0005524">
    <property type="term" value="F:ATP binding"/>
    <property type="evidence" value="ECO:0007669"/>
    <property type="project" value="UniProtKB-KW"/>
</dbReference>
<keyword evidence="4" id="KW-0597">Phosphoprotein</keyword>
<dbReference type="InterPro" id="IPR003594">
    <property type="entry name" value="HATPase_dom"/>
</dbReference>
<keyword evidence="11" id="KW-0902">Two-component regulatory system</keyword>
<comment type="catalytic activity">
    <reaction evidence="1">
        <text>ATP + protein L-histidine = ADP + protein N-phospho-L-histidine.</text>
        <dbReference type="EC" id="2.7.13.3"/>
    </reaction>
</comment>
<dbReference type="Gene3D" id="3.30.450.40">
    <property type="match status" value="1"/>
</dbReference>
<dbReference type="InterPro" id="IPR029016">
    <property type="entry name" value="GAF-like_dom_sf"/>
</dbReference>
<evidence type="ECO:0000256" key="2">
    <source>
        <dbReference type="ARBA" id="ARBA00004141"/>
    </source>
</evidence>
<evidence type="ECO:0000256" key="11">
    <source>
        <dbReference type="ARBA" id="ARBA00023012"/>
    </source>
</evidence>
<dbReference type="EC" id="2.7.13.3" evidence="3"/>
<reference evidence="16" key="1">
    <citation type="submission" date="2016-10" db="EMBL/GenBank/DDBJ databases">
        <authorList>
            <person name="Varghese N."/>
            <person name="Submissions S."/>
        </authorList>
    </citation>
    <scope>NUCLEOTIDE SEQUENCE [LARGE SCALE GENOMIC DNA]</scope>
    <source>
        <strain evidence="16">NLAE-zl-G277</strain>
    </source>
</reference>
<evidence type="ECO:0000256" key="6">
    <source>
        <dbReference type="ARBA" id="ARBA00022692"/>
    </source>
</evidence>
<dbReference type="PANTHER" id="PTHR45569:SF1">
    <property type="entry name" value="SENSOR PROTEIN KDPD"/>
    <property type="match status" value="1"/>
</dbReference>
<dbReference type="PANTHER" id="PTHR45569">
    <property type="entry name" value="SENSOR PROTEIN KDPD"/>
    <property type="match status" value="1"/>
</dbReference>
<keyword evidence="5" id="KW-0808">Transferase</keyword>
<keyword evidence="16" id="KW-1185">Reference proteome</keyword>
<feature type="domain" description="Histidine kinase" evidence="14">
    <location>
        <begin position="311"/>
        <end position="528"/>
    </location>
</feature>
<keyword evidence="7" id="KW-0547">Nucleotide-binding</keyword>
<dbReference type="FunFam" id="3.30.565.10:FF:000006">
    <property type="entry name" value="Sensor histidine kinase WalK"/>
    <property type="match status" value="1"/>
</dbReference>
<dbReference type="PRINTS" id="PR00344">
    <property type="entry name" value="BCTRLSENSOR"/>
</dbReference>
<dbReference type="RefSeq" id="WP_092366400.1">
    <property type="nucleotide sequence ID" value="NZ_FOIM01000019.1"/>
</dbReference>
<evidence type="ECO:0000256" key="3">
    <source>
        <dbReference type="ARBA" id="ARBA00012438"/>
    </source>
</evidence>
<dbReference type="InterPro" id="IPR036097">
    <property type="entry name" value="HisK_dim/P_sf"/>
</dbReference>
<evidence type="ECO:0000256" key="9">
    <source>
        <dbReference type="ARBA" id="ARBA00022840"/>
    </source>
</evidence>
<protein>
    <recommendedName>
        <fullName evidence="3">histidine kinase</fullName>
        <ecNumber evidence="3">2.7.13.3</ecNumber>
    </recommendedName>
</protein>
<dbReference type="PROSITE" id="PS50109">
    <property type="entry name" value="HIS_KIN"/>
    <property type="match status" value="1"/>
</dbReference>
<comment type="subcellular location">
    <subcellularLocation>
        <location evidence="2">Membrane</location>
        <topology evidence="2">Multi-pass membrane protein</topology>
    </subcellularLocation>
</comment>
<sequence length="533" mass="58691">MFDSNIENSPAEPALPAFVGQFRPPLINRRDLAWTLGVLAVVTLFCDILQKLGFSEANIITLDILAVLIIAGFVSRREYGFLASAVCVLVFNFLFTTPRYAFKADDIDTQFTLLVMLISAFITSSFAARFKRQARIASLAAYRTGVLLETNQLLQQENSAEGLLRLTAAQLNKLLKRDTLFCPVGEKGPGDPELFCTATPDQGRRGPSPDTLEERSAARAACLQQKQTGAFTDTLPGTSFRYSPVSGADSLYGIIGVRFSGSGPDDFEDNLIQAILGECAMAMEKERLSRIREEEAANARTQQLRADLLRSISHDLRTPLTSISGNAGILLNDTGHLAETRKKQVCQDIYDDSMWLINLVENLLSITRMEGGTMQLNMEGELLEEVIGEAMRHINRKASEHILSVTQEGDFLLARMDSRLIIQVIINLVDNAIKYTPPGSHIQVRAFRRGDFAVVEIADDGPGIPDSAKERVFDMFYTASNKPADSKRGMGLGLALCRSIVTAHGGQITVSDRIPHGCVFQFTLPIEEVDLHE</sequence>
<organism evidence="15 16">
    <name type="scientific">Enterocloster lavalensis</name>
    <dbReference type="NCBI Taxonomy" id="460384"/>
    <lineage>
        <taxon>Bacteria</taxon>
        <taxon>Bacillati</taxon>
        <taxon>Bacillota</taxon>
        <taxon>Clostridia</taxon>
        <taxon>Lachnospirales</taxon>
        <taxon>Lachnospiraceae</taxon>
        <taxon>Enterocloster</taxon>
    </lineage>
</organism>
<name>A0A1I0I714_9FIRM</name>
<proteinExistence type="predicted"/>
<dbReference type="SUPFAM" id="SSF55874">
    <property type="entry name" value="ATPase domain of HSP90 chaperone/DNA topoisomerase II/histidine kinase"/>
    <property type="match status" value="1"/>
</dbReference>
<dbReference type="EMBL" id="FOIM01000019">
    <property type="protein sequence ID" value="SET91623.1"/>
    <property type="molecule type" value="Genomic_DNA"/>
</dbReference>
<dbReference type="GO" id="GO:0000155">
    <property type="term" value="F:phosphorelay sensor kinase activity"/>
    <property type="evidence" value="ECO:0007669"/>
    <property type="project" value="InterPro"/>
</dbReference>
<evidence type="ECO:0000313" key="15">
    <source>
        <dbReference type="EMBL" id="SET91623.1"/>
    </source>
</evidence>
<dbReference type="AlphaFoldDB" id="A0A1I0I714"/>
<dbReference type="STRING" id="460384.SAMN05216313_11956"/>
<evidence type="ECO:0000256" key="8">
    <source>
        <dbReference type="ARBA" id="ARBA00022777"/>
    </source>
</evidence>
<dbReference type="SMART" id="SM00388">
    <property type="entry name" value="HisKA"/>
    <property type="match status" value="1"/>
</dbReference>
<evidence type="ECO:0000256" key="13">
    <source>
        <dbReference type="SAM" id="Phobius"/>
    </source>
</evidence>
<evidence type="ECO:0000256" key="7">
    <source>
        <dbReference type="ARBA" id="ARBA00022741"/>
    </source>
</evidence>
<dbReference type="Pfam" id="PF00512">
    <property type="entry name" value="HisKA"/>
    <property type="match status" value="1"/>
</dbReference>
<dbReference type="InterPro" id="IPR052023">
    <property type="entry name" value="Histidine_kinase_KdpD"/>
</dbReference>
<evidence type="ECO:0000313" key="16">
    <source>
        <dbReference type="Proteomes" id="UP000198508"/>
    </source>
</evidence>
<dbReference type="InterPro" id="IPR038318">
    <property type="entry name" value="KdpD_sf"/>
</dbReference>
<dbReference type="Pfam" id="PF02518">
    <property type="entry name" value="HATPase_c"/>
    <property type="match status" value="1"/>
</dbReference>
<dbReference type="InterPro" id="IPR036890">
    <property type="entry name" value="HATPase_C_sf"/>
</dbReference>